<accession>A0ABM1QZ72</accession>
<organism evidence="1 2">
    <name type="scientific">Camelina sativa</name>
    <name type="common">False flax</name>
    <name type="synonym">Myagrum sativum</name>
    <dbReference type="NCBI Taxonomy" id="90675"/>
    <lineage>
        <taxon>Eukaryota</taxon>
        <taxon>Viridiplantae</taxon>
        <taxon>Streptophyta</taxon>
        <taxon>Embryophyta</taxon>
        <taxon>Tracheophyta</taxon>
        <taxon>Spermatophyta</taxon>
        <taxon>Magnoliopsida</taxon>
        <taxon>eudicotyledons</taxon>
        <taxon>Gunneridae</taxon>
        <taxon>Pentapetalae</taxon>
        <taxon>rosids</taxon>
        <taxon>malvids</taxon>
        <taxon>Brassicales</taxon>
        <taxon>Brassicaceae</taxon>
        <taxon>Camelineae</taxon>
        <taxon>Camelina</taxon>
    </lineage>
</organism>
<dbReference type="RefSeq" id="XP_019092060.1">
    <property type="nucleotide sequence ID" value="XM_019236515.1"/>
</dbReference>
<reference evidence="1" key="1">
    <citation type="journal article" date="2014" name="Nat. Commun.">
        <title>The emerging biofuel crop Camelina sativa retains a highly undifferentiated hexaploid genome structure.</title>
        <authorList>
            <person name="Kagale S."/>
            <person name="Koh C."/>
            <person name="Nixon J."/>
            <person name="Bollina V."/>
            <person name="Clarke W.E."/>
            <person name="Tuteja R."/>
            <person name="Spillane C."/>
            <person name="Robinson S.J."/>
            <person name="Links M.G."/>
            <person name="Clarke C."/>
            <person name="Higgins E.E."/>
            <person name="Huebert T."/>
            <person name="Sharpe A.G."/>
            <person name="Parkin I.A."/>
        </authorList>
    </citation>
    <scope>NUCLEOTIDE SEQUENCE [LARGE SCALE GENOMIC DNA]</scope>
    <source>
        <strain evidence="1">cv. DH55</strain>
    </source>
</reference>
<evidence type="ECO:0000313" key="1">
    <source>
        <dbReference type="Proteomes" id="UP000694864"/>
    </source>
</evidence>
<gene>
    <name evidence="2" type="primary">LOC104748414</name>
</gene>
<keyword evidence="1" id="KW-1185">Reference proteome</keyword>
<name>A0ABM1QZ72_CAMSA</name>
<sequence length="164" mass="18684">ATVYDTKIRGKSLTSIGETSAGQREHLFGICTCNKRPFDPGGAKSLCELGRVLRLIEKLHKLFIGSKLQTGDEMQGKRLLDFYEKSLLDSDKVDLTITESWFYNTPMIRRVFQLQRPPELINLHGNSNLITMIMKELIAMVILYPPPPDQFSQAFMGKYSCFHP</sequence>
<reference evidence="2" key="2">
    <citation type="submission" date="2025-08" db="UniProtKB">
        <authorList>
            <consortium name="RefSeq"/>
        </authorList>
    </citation>
    <scope>IDENTIFICATION</scope>
    <source>
        <tissue evidence="2">Leaf</tissue>
    </source>
</reference>
<dbReference type="GeneID" id="104748414"/>
<evidence type="ECO:0000313" key="2">
    <source>
        <dbReference type="RefSeq" id="XP_019092060.1"/>
    </source>
</evidence>
<proteinExistence type="predicted"/>
<protein>
    <submittedName>
        <fullName evidence="2">Uncharacterized protein LOC104748414</fullName>
    </submittedName>
</protein>
<dbReference type="Proteomes" id="UP000694864">
    <property type="component" value="Chromosome 15"/>
</dbReference>
<feature type="non-terminal residue" evidence="2">
    <location>
        <position position="1"/>
    </location>
</feature>